<dbReference type="InterPro" id="IPR037221">
    <property type="entry name" value="H-type_lectin_dom_sf"/>
</dbReference>
<evidence type="ECO:0000313" key="3">
    <source>
        <dbReference type="Proteomes" id="UP000246991"/>
    </source>
</evidence>
<feature type="domain" description="H-type lectin" evidence="1">
    <location>
        <begin position="212"/>
        <end position="278"/>
    </location>
</feature>
<dbReference type="OrthoDB" id="291007at2759"/>
<dbReference type="Gene3D" id="2.60.40.2080">
    <property type="match status" value="3"/>
</dbReference>
<name>A0A317SYJ2_9PEZI</name>
<dbReference type="GO" id="GO:0046871">
    <property type="term" value="F:N-acetylgalactosamine binding"/>
    <property type="evidence" value="ECO:0007669"/>
    <property type="project" value="TreeGrafter"/>
</dbReference>
<comment type="caution">
    <text evidence="2">The sequence shown here is derived from an EMBL/GenBank/DDBJ whole genome shotgun (WGS) entry which is preliminary data.</text>
</comment>
<dbReference type="GO" id="GO:0070492">
    <property type="term" value="F:oligosaccharide binding"/>
    <property type="evidence" value="ECO:0007669"/>
    <property type="project" value="TreeGrafter"/>
</dbReference>
<dbReference type="GO" id="GO:0009986">
    <property type="term" value="C:cell surface"/>
    <property type="evidence" value="ECO:0007669"/>
    <property type="project" value="TreeGrafter"/>
</dbReference>
<dbReference type="PANTHER" id="PTHR46938">
    <property type="entry name" value="DISCOIDIN-1 SUBUNIT A-RELATED-RELATED"/>
    <property type="match status" value="1"/>
</dbReference>
<reference evidence="2 3" key="1">
    <citation type="submission" date="2018-03" db="EMBL/GenBank/DDBJ databases">
        <title>Genomes of Pezizomycetes fungi and the evolution of truffles.</title>
        <authorList>
            <person name="Murat C."/>
            <person name="Payen T."/>
            <person name="Noel B."/>
            <person name="Kuo A."/>
            <person name="Martin F.M."/>
        </authorList>
    </citation>
    <scope>NUCLEOTIDE SEQUENCE [LARGE SCALE GENOMIC DNA]</scope>
    <source>
        <strain evidence="2">091103-1</strain>
    </source>
</reference>
<evidence type="ECO:0000313" key="2">
    <source>
        <dbReference type="EMBL" id="PWW79472.1"/>
    </source>
</evidence>
<gene>
    <name evidence="2" type="ORF">C7212DRAFT_275641</name>
</gene>
<dbReference type="InterPro" id="IPR019019">
    <property type="entry name" value="H-type_lectin_domain"/>
</dbReference>
<dbReference type="EMBL" id="PYWC01000008">
    <property type="protein sequence ID" value="PWW79472.1"/>
    <property type="molecule type" value="Genomic_DNA"/>
</dbReference>
<dbReference type="STRING" id="42249.A0A317SYJ2"/>
<evidence type="ECO:0000259" key="1">
    <source>
        <dbReference type="Pfam" id="PF09458"/>
    </source>
</evidence>
<organism evidence="2 3">
    <name type="scientific">Tuber magnatum</name>
    <name type="common">white Piedmont truffle</name>
    <dbReference type="NCBI Taxonomy" id="42249"/>
    <lineage>
        <taxon>Eukaryota</taxon>
        <taxon>Fungi</taxon>
        <taxon>Dikarya</taxon>
        <taxon>Ascomycota</taxon>
        <taxon>Pezizomycotina</taxon>
        <taxon>Pezizomycetes</taxon>
        <taxon>Pezizales</taxon>
        <taxon>Tuberaceae</taxon>
        <taxon>Tuber</taxon>
    </lineage>
</organism>
<feature type="domain" description="H-type lectin" evidence="1">
    <location>
        <begin position="23"/>
        <end position="87"/>
    </location>
</feature>
<dbReference type="GO" id="GO:0098609">
    <property type="term" value="P:cell-cell adhesion"/>
    <property type="evidence" value="ECO:0007669"/>
    <property type="project" value="TreeGrafter"/>
</dbReference>
<feature type="domain" description="H-type lectin" evidence="1">
    <location>
        <begin position="118"/>
        <end position="183"/>
    </location>
</feature>
<accession>A0A317SYJ2</accession>
<dbReference type="GO" id="GO:0030247">
    <property type="term" value="F:polysaccharide binding"/>
    <property type="evidence" value="ECO:0007669"/>
    <property type="project" value="TreeGrafter"/>
</dbReference>
<sequence>MSTTGYWYTWDVRSPKTPWKETSKDITFSEPFVAPPRLPIGLKCLDVSKDSNIRVAASAANITKDSFKGSLNAWADTILYSAGASWLELAPGYLEYQTGVFSTTDDHSYNKPQLETSRRINFERSFVTAPKVIVFLRHLDIDKNRNCRVLTKASGIDAKGFTIHINGWSDSILYSASAGWIAYPEDRPYVFSCTAHTMDVRPPNKPQLKNSKRIDFDGLKFWETPKIFMAINSLDFSCKANLRIEVKATDVTQTGLTWHMESWSDSIFFSAGVSILAVV</sequence>
<dbReference type="Pfam" id="PF09458">
    <property type="entry name" value="H_lectin"/>
    <property type="match status" value="3"/>
</dbReference>
<dbReference type="AlphaFoldDB" id="A0A317SYJ2"/>
<proteinExistence type="predicted"/>
<dbReference type="Proteomes" id="UP000246991">
    <property type="component" value="Unassembled WGS sequence"/>
</dbReference>
<keyword evidence="3" id="KW-1185">Reference proteome</keyword>
<dbReference type="SUPFAM" id="SSF141086">
    <property type="entry name" value="Agglutinin HPA-like"/>
    <property type="match status" value="3"/>
</dbReference>
<dbReference type="InterPro" id="IPR052487">
    <property type="entry name" value="Galactose-binding_lectin"/>
</dbReference>
<protein>
    <recommendedName>
        <fullName evidence="1">H-type lectin domain-containing protein</fullName>
    </recommendedName>
</protein>
<dbReference type="GO" id="GO:0098636">
    <property type="term" value="C:protein complex involved in cell adhesion"/>
    <property type="evidence" value="ECO:0007669"/>
    <property type="project" value="TreeGrafter"/>
</dbReference>